<sequence length="427" mass="46096">NWNGNWLNQYNRSDPNNSDSAINAFEGCTFGLVTGLDTNGNIQYADGVIAPKLFNDGTATGKTFYTDGQFGLQFNRNGDTYTLSAVTGEGNLTGLEYFNNPVTGSTVYNHIWTNNFWPMDGNLGKDGKTGQYQNEGNYVGVGGNKMYPTSDDGLAHNNMFGMQYAVQFKLTEDYTGPLEYYFFGDDDMWVFLDGDLVCDIGGVHSSVGEYVNLWDYVEKGEAGTHTLSFYYTERGLSGSTCYMQFTLPSVSSATPGQSTGALKVEKKVEGQNANTNNDTFTFKLGLTGSNDTPLTNTYPYVIIDKAGQSNIGTISNGGTFELQADESITINNLPTGTKYKVEETNVPDGYIVSHKGGIEEGSTAAVAVGQIETGNTANVTYTNTITPKLPSTGGTGAFRFTFGGITLIALASVMVITGRRRDEHTTA</sequence>
<dbReference type="Proteomes" id="UP000886805">
    <property type="component" value="Unassembled WGS sequence"/>
</dbReference>
<evidence type="ECO:0000256" key="1">
    <source>
        <dbReference type="SAM" id="Phobius"/>
    </source>
</evidence>
<dbReference type="InterPro" id="IPR037524">
    <property type="entry name" value="PA14/GLEYA"/>
</dbReference>
<dbReference type="PROSITE" id="PS51820">
    <property type="entry name" value="PA14"/>
    <property type="match status" value="1"/>
</dbReference>
<reference evidence="3" key="2">
    <citation type="submission" date="2021-04" db="EMBL/GenBank/DDBJ databases">
        <authorList>
            <person name="Gilroy R."/>
        </authorList>
    </citation>
    <scope>NUCLEOTIDE SEQUENCE</scope>
    <source>
        <strain evidence="3">ChiSxjej3B15-1167</strain>
    </source>
</reference>
<evidence type="ECO:0000259" key="2">
    <source>
        <dbReference type="PROSITE" id="PS51820"/>
    </source>
</evidence>
<evidence type="ECO:0000313" key="3">
    <source>
        <dbReference type="EMBL" id="HIX73222.1"/>
    </source>
</evidence>
<evidence type="ECO:0000313" key="4">
    <source>
        <dbReference type="Proteomes" id="UP000886805"/>
    </source>
</evidence>
<name>A0A9D1X651_9FIRM</name>
<dbReference type="PANTHER" id="PTHR31137">
    <property type="entry name" value="PROTEIN PSIB-RELATED-RELATED"/>
    <property type="match status" value="1"/>
</dbReference>
<dbReference type="NCBIfam" id="TIGR02148">
    <property type="entry name" value="Fibro_Slime"/>
    <property type="match status" value="1"/>
</dbReference>
<keyword evidence="1" id="KW-0472">Membrane</keyword>
<dbReference type="InterPro" id="IPR051154">
    <property type="entry name" value="Prespore-cell_inducing_factor"/>
</dbReference>
<feature type="non-terminal residue" evidence="3">
    <location>
        <position position="1"/>
    </location>
</feature>
<dbReference type="InterPro" id="IPR011874">
    <property type="entry name" value="Fibro_Slime"/>
</dbReference>
<protein>
    <submittedName>
        <fullName evidence="3">Fibro-slime domain-containing protein</fullName>
    </submittedName>
</protein>
<dbReference type="InterPro" id="IPR055382">
    <property type="entry name" value="DUF7601"/>
</dbReference>
<comment type="caution">
    <text evidence="3">The sequence shown here is derived from an EMBL/GenBank/DDBJ whole genome shotgun (WGS) entry which is preliminary data.</text>
</comment>
<dbReference type="Pfam" id="PF24547">
    <property type="entry name" value="DUF7601"/>
    <property type="match status" value="1"/>
</dbReference>
<dbReference type="EMBL" id="DXEQ01000285">
    <property type="protein sequence ID" value="HIX73222.1"/>
    <property type="molecule type" value="Genomic_DNA"/>
</dbReference>
<organism evidence="3 4">
    <name type="scientific">Candidatus Anaerobutyricum stercoripullorum</name>
    <dbReference type="NCBI Taxonomy" id="2838456"/>
    <lineage>
        <taxon>Bacteria</taxon>
        <taxon>Bacillati</taxon>
        <taxon>Bacillota</taxon>
        <taxon>Clostridia</taxon>
        <taxon>Lachnospirales</taxon>
        <taxon>Lachnospiraceae</taxon>
        <taxon>Anaerobutyricum</taxon>
    </lineage>
</organism>
<gene>
    <name evidence="3" type="ORF">H9849_09405</name>
</gene>
<keyword evidence="1" id="KW-0812">Transmembrane</keyword>
<feature type="domain" description="PA14" evidence="2">
    <location>
        <begin position="123"/>
        <end position="260"/>
    </location>
</feature>
<feature type="transmembrane region" description="Helical" evidence="1">
    <location>
        <begin position="397"/>
        <end position="416"/>
    </location>
</feature>
<dbReference type="GO" id="GO:0005576">
    <property type="term" value="C:extracellular region"/>
    <property type="evidence" value="ECO:0007669"/>
    <property type="project" value="TreeGrafter"/>
</dbReference>
<dbReference type="Gene3D" id="2.60.40.1140">
    <property type="entry name" value="Collagen-binding surface protein Cna, B-type domain"/>
    <property type="match status" value="1"/>
</dbReference>
<proteinExistence type="predicted"/>
<keyword evidence="1" id="KW-1133">Transmembrane helix</keyword>
<reference evidence="3" key="1">
    <citation type="journal article" date="2021" name="PeerJ">
        <title>Extensive microbial diversity within the chicken gut microbiome revealed by metagenomics and culture.</title>
        <authorList>
            <person name="Gilroy R."/>
            <person name="Ravi A."/>
            <person name="Getino M."/>
            <person name="Pursley I."/>
            <person name="Horton D.L."/>
            <person name="Alikhan N.F."/>
            <person name="Baker D."/>
            <person name="Gharbi K."/>
            <person name="Hall N."/>
            <person name="Watson M."/>
            <person name="Adriaenssens E.M."/>
            <person name="Foster-Nyarko E."/>
            <person name="Jarju S."/>
            <person name="Secka A."/>
            <person name="Antonio M."/>
            <person name="Oren A."/>
            <person name="Chaudhuri R.R."/>
            <person name="La Ragione R."/>
            <person name="Hildebrand F."/>
            <person name="Pallen M.J."/>
        </authorList>
    </citation>
    <scope>NUCLEOTIDE SEQUENCE</scope>
    <source>
        <strain evidence="3">ChiSxjej3B15-1167</strain>
    </source>
</reference>
<accession>A0A9D1X651</accession>
<dbReference type="AlphaFoldDB" id="A0A9D1X651"/>